<name>A0A914VYA6_9BILA</name>
<accession>A0A914VYA6</accession>
<dbReference type="WBParaSite" id="PSAMB.scaffold2732size21590.g18920.t1">
    <property type="protein sequence ID" value="PSAMB.scaffold2732size21590.g18920.t1"/>
    <property type="gene ID" value="PSAMB.scaffold2732size21590.g18920"/>
</dbReference>
<protein>
    <submittedName>
        <fullName evidence="4">LUC7-like protein</fullName>
    </submittedName>
</protein>
<dbReference type="PANTHER" id="PTHR12375">
    <property type="entry name" value="RNA-BINDING PROTEIN LUC7-RELATED"/>
    <property type="match status" value="1"/>
</dbReference>
<dbReference type="GO" id="GO:0005685">
    <property type="term" value="C:U1 snRNP"/>
    <property type="evidence" value="ECO:0007669"/>
    <property type="project" value="InterPro"/>
</dbReference>
<dbReference type="AlphaFoldDB" id="A0A914VYA6"/>
<keyword evidence="2" id="KW-0175">Coiled coil</keyword>
<evidence type="ECO:0000256" key="1">
    <source>
        <dbReference type="ARBA" id="ARBA00005655"/>
    </source>
</evidence>
<keyword evidence="3" id="KW-1185">Reference proteome</keyword>
<reference evidence="4" key="1">
    <citation type="submission" date="2022-11" db="UniProtKB">
        <authorList>
            <consortium name="WormBaseParasite"/>
        </authorList>
    </citation>
    <scope>IDENTIFICATION</scope>
</reference>
<dbReference type="GO" id="GO:0006376">
    <property type="term" value="P:mRNA splice site recognition"/>
    <property type="evidence" value="ECO:0007669"/>
    <property type="project" value="InterPro"/>
</dbReference>
<dbReference type="Pfam" id="PF03194">
    <property type="entry name" value="LUC7"/>
    <property type="match status" value="1"/>
</dbReference>
<evidence type="ECO:0000256" key="2">
    <source>
        <dbReference type="SAM" id="Coils"/>
    </source>
</evidence>
<comment type="similarity">
    <text evidence="1">Belongs to the Luc7 family.</text>
</comment>
<proteinExistence type="inferred from homology"/>
<evidence type="ECO:0000313" key="4">
    <source>
        <dbReference type="WBParaSite" id="PSAMB.scaffold2732size21590.g18920.t1"/>
    </source>
</evidence>
<feature type="coiled-coil region" evidence="2">
    <location>
        <begin position="124"/>
        <end position="177"/>
    </location>
</feature>
<dbReference type="Proteomes" id="UP000887566">
    <property type="component" value="Unplaced"/>
</dbReference>
<dbReference type="InterPro" id="IPR004882">
    <property type="entry name" value="Luc7-rel"/>
</dbReference>
<evidence type="ECO:0000313" key="3">
    <source>
        <dbReference type="Proteomes" id="UP000887566"/>
    </source>
</evidence>
<organism evidence="3 4">
    <name type="scientific">Plectus sambesii</name>
    <dbReference type="NCBI Taxonomy" id="2011161"/>
    <lineage>
        <taxon>Eukaryota</taxon>
        <taxon>Metazoa</taxon>
        <taxon>Ecdysozoa</taxon>
        <taxon>Nematoda</taxon>
        <taxon>Chromadorea</taxon>
        <taxon>Plectida</taxon>
        <taxon>Plectina</taxon>
        <taxon>Plectoidea</taxon>
        <taxon>Plectidae</taxon>
        <taxon>Plectus</taxon>
    </lineage>
</organism>
<sequence>MSASEQMAQMLNELMGPRRNAVAGENIEIRFDDEEVCKFFLVGYCPNEMFVNTKTDLGPCGKMHDEGMRKAYRDSDRFEKLGYEEAFLSFIRKLHNDMQKKIKRNMDRLAITQPNVAPPTEESKAKMEKEVEELTEKINECMAQAESLGAAGKIEEAQQVVEQADNHKAARDQLKRALVGAPAPVTDDGMAKQMEVCKICGCFLIVNDAQQRIDEHFLGKQHVGFAKIKATMEEFEVWHLYSGIAKTELLGRFRF</sequence>
<dbReference type="GO" id="GO:0003729">
    <property type="term" value="F:mRNA binding"/>
    <property type="evidence" value="ECO:0007669"/>
    <property type="project" value="InterPro"/>
</dbReference>